<dbReference type="GO" id="GO:0006260">
    <property type="term" value="P:DNA replication"/>
    <property type="evidence" value="ECO:0007669"/>
    <property type="project" value="InterPro"/>
</dbReference>
<evidence type="ECO:0000256" key="6">
    <source>
        <dbReference type="ARBA" id="ARBA00022694"/>
    </source>
</evidence>
<dbReference type="InterPro" id="IPR014729">
    <property type="entry name" value="Rossmann-like_a/b/a_fold"/>
</dbReference>
<reference evidence="14" key="1">
    <citation type="submission" date="2021-06" db="EMBL/GenBank/DDBJ databases">
        <authorList>
            <person name="Kallberg Y."/>
            <person name="Tangrot J."/>
            <person name="Rosling A."/>
        </authorList>
    </citation>
    <scope>NUCLEOTIDE SEQUENCE</scope>
    <source>
        <strain evidence="14">FL130A</strain>
    </source>
</reference>
<dbReference type="InterPro" id="IPR046884">
    <property type="entry name" value="MnmA-like_central"/>
</dbReference>
<evidence type="ECO:0000256" key="9">
    <source>
        <dbReference type="ARBA" id="ARBA00022884"/>
    </source>
</evidence>
<name>A0A9N8V188_9GLOM</name>
<evidence type="ECO:0000256" key="5">
    <source>
        <dbReference type="ARBA" id="ARBA00022679"/>
    </source>
</evidence>
<dbReference type="GO" id="GO:0008408">
    <property type="term" value="F:3'-5' exonuclease activity"/>
    <property type="evidence" value="ECO:0007669"/>
    <property type="project" value="InterPro"/>
</dbReference>
<comment type="similarity">
    <text evidence="2">Belongs to the MnmA/TRMU family.</text>
</comment>
<dbReference type="AlphaFoldDB" id="A0A9N8V188"/>
<keyword evidence="4" id="KW-0820">tRNA-binding</keyword>
<keyword evidence="15" id="KW-1185">Reference proteome</keyword>
<evidence type="ECO:0000256" key="1">
    <source>
        <dbReference type="ARBA" id="ARBA00003986"/>
    </source>
</evidence>
<feature type="domain" description="Bacterial DNA polymerase III alpha subunit NTPase" evidence="12">
    <location>
        <begin position="472"/>
        <end position="620"/>
    </location>
</feature>
<dbReference type="OrthoDB" id="3685at2759"/>
<dbReference type="GO" id="GO:0005524">
    <property type="term" value="F:ATP binding"/>
    <property type="evidence" value="ECO:0007669"/>
    <property type="project" value="UniProtKB-KW"/>
</dbReference>
<dbReference type="InterPro" id="IPR023382">
    <property type="entry name" value="MnmA-like_central_sf"/>
</dbReference>
<evidence type="ECO:0000259" key="13">
    <source>
        <dbReference type="Pfam" id="PF20259"/>
    </source>
</evidence>
<keyword evidence="6" id="KW-0819">tRNA processing</keyword>
<dbReference type="Pfam" id="PF07733">
    <property type="entry name" value="DNA_pol3_alpha"/>
    <property type="match status" value="1"/>
</dbReference>
<keyword evidence="5" id="KW-0808">Transferase</keyword>
<dbReference type="PANTHER" id="PTHR11933">
    <property type="entry name" value="TRNA 5-METHYLAMINOMETHYL-2-THIOURIDYLATE -METHYLTRANSFERASE"/>
    <property type="match status" value="1"/>
</dbReference>
<keyword evidence="10" id="KW-1015">Disulfide bond</keyword>
<dbReference type="Pfam" id="PF03054">
    <property type="entry name" value="tRNA_Me_trans"/>
    <property type="match status" value="3"/>
</dbReference>
<accession>A0A9N8V188</accession>
<dbReference type="Gene3D" id="3.40.50.620">
    <property type="entry name" value="HUPs"/>
    <property type="match status" value="2"/>
</dbReference>
<feature type="domain" description="tRNA-specific 2-thiouridylase MnmA-like central" evidence="13">
    <location>
        <begin position="338"/>
        <end position="401"/>
    </location>
</feature>
<gene>
    <name evidence="14" type="ORF">ALEPTO_LOCUS54</name>
</gene>
<comment type="caution">
    <text evidence="14">The sequence shown here is derived from an EMBL/GenBank/DDBJ whole genome shotgun (WGS) entry which is preliminary data.</text>
</comment>
<evidence type="ECO:0000313" key="14">
    <source>
        <dbReference type="EMBL" id="CAG8437901.1"/>
    </source>
</evidence>
<evidence type="ECO:0000256" key="2">
    <source>
        <dbReference type="ARBA" id="ARBA00006191"/>
    </source>
</evidence>
<comment type="catalytic activity">
    <reaction evidence="11">
        <text>5-taurinomethyluridine(34) in tRNA + S-sulfanyl-L-cysteinyl-[protein] + AH2 + ATP = 5-taurinomethyl-2-thiouridine(34) in tRNA + L-cysteinyl-[protein] + A + AMP + diphosphate + H(+)</text>
        <dbReference type="Rhea" id="RHEA:47040"/>
        <dbReference type="Rhea" id="RHEA-COMP:10131"/>
        <dbReference type="Rhea" id="RHEA-COMP:11726"/>
        <dbReference type="Rhea" id="RHEA-COMP:11732"/>
        <dbReference type="Rhea" id="RHEA-COMP:11733"/>
        <dbReference type="ChEBI" id="CHEBI:13193"/>
        <dbReference type="ChEBI" id="CHEBI:15378"/>
        <dbReference type="ChEBI" id="CHEBI:17499"/>
        <dbReference type="ChEBI" id="CHEBI:29950"/>
        <dbReference type="ChEBI" id="CHEBI:30616"/>
        <dbReference type="ChEBI" id="CHEBI:33019"/>
        <dbReference type="ChEBI" id="CHEBI:61963"/>
        <dbReference type="ChEBI" id="CHEBI:87171"/>
        <dbReference type="ChEBI" id="CHEBI:87172"/>
        <dbReference type="ChEBI" id="CHEBI:456215"/>
        <dbReference type="EC" id="2.8.1.14"/>
    </reaction>
</comment>
<evidence type="ECO:0000256" key="7">
    <source>
        <dbReference type="ARBA" id="ARBA00022741"/>
    </source>
</evidence>
<keyword evidence="9" id="KW-0694">RNA-binding</keyword>
<dbReference type="EMBL" id="CAJVPS010000002">
    <property type="protein sequence ID" value="CAG8437901.1"/>
    <property type="molecule type" value="Genomic_DNA"/>
</dbReference>
<dbReference type="GO" id="GO:0016783">
    <property type="term" value="F:sulfurtransferase activity"/>
    <property type="evidence" value="ECO:0007669"/>
    <property type="project" value="InterPro"/>
</dbReference>
<evidence type="ECO:0000256" key="4">
    <source>
        <dbReference type="ARBA" id="ARBA00022555"/>
    </source>
</evidence>
<dbReference type="GO" id="GO:0002143">
    <property type="term" value="P:tRNA wobble position uridine thiolation"/>
    <property type="evidence" value="ECO:0007669"/>
    <property type="project" value="TreeGrafter"/>
</dbReference>
<keyword evidence="7" id="KW-0547">Nucleotide-binding</keyword>
<dbReference type="InterPro" id="IPR011708">
    <property type="entry name" value="DNA_pol3_alpha_NTPase_dom"/>
</dbReference>
<dbReference type="SUPFAM" id="SSF52402">
    <property type="entry name" value="Adenine nucleotide alpha hydrolases-like"/>
    <property type="match status" value="1"/>
</dbReference>
<evidence type="ECO:0000256" key="3">
    <source>
        <dbReference type="ARBA" id="ARBA00011953"/>
    </source>
</evidence>
<comment type="function">
    <text evidence="1">Catalyzes the 2-thiolation of uridine at the wobble position (U34) of mitochondrial tRNA(Lys), tRNA(Glu) and tRNA(Gln). Required for the formation of 5-taurinomethyl-2-thiouridine (tm5s2U) of mitochondrial tRNA(Lys), tRNA(Glu), and tRNA(Gln) at the wobble position. ATP is required to activate the C2 atom of the wobble base.</text>
</comment>
<evidence type="ECO:0000259" key="12">
    <source>
        <dbReference type="Pfam" id="PF07733"/>
    </source>
</evidence>
<dbReference type="Pfam" id="PF20259">
    <property type="entry name" value="tRNA_Me_trans_M"/>
    <property type="match status" value="1"/>
</dbReference>
<sequence>MEDEPKNEVWKNEQNYNFEKRSKPRKYDLLIVGKKHLPVEIKDKYFLFVEASNKTESELLESLKEKHHQAGKGETTDPTVHCLAEGKFIIAKHENHTHFIYQIIKPSQLKEIQQEFNLQKEDDYLINVKNPHSKTPPGIGLSEKQKTSYPSSLQEKFANYHFIPLDPADYLDYPGTELLLINKRKKDLIEKEEKLQNCLSEVKNVDLAKDGGVDSAVAAYLLKKRGYEVIAVFMQNWDDYLGDQAGLTPNPDILCNSAIKFNSFVEYVKKTFATDFIATGHYAKITHEKENYYLSKPEDSTDLTKKEVRQIAEEIGLVNAKKKDSTGICFIGERKFETFLAKYFPKKEGKIININNNKAVGKHSGTPYFTIGQRKNLSLKGQKSPHYVVAKNVKANIIYVAIEEKELTAYLNSTELTAKFRYRQPEAEEIKYFATIYPQNNKGYKEVMQKIFASDSPIDRTFPLDFLLSSLNKEEKYQETLEKELKVIEKFNYVDYLLVFSDAVNHLKKKNIIIGPGRGSAVSSLITYLLGITNIDPLQHNLFFERFLNEKRKTLPDIDLDVEEQEEIFNYLQQKYPKKQVARILTKKKIGWKNACKEAAKIFRIGEIKLKEISSLTIKTPGASN</sequence>
<keyword evidence="8" id="KW-0067">ATP-binding</keyword>
<dbReference type="PANTHER" id="PTHR11933:SF5">
    <property type="entry name" value="MITOCHONDRIAL TRNA-SPECIFIC 2-THIOURIDYLASE 1"/>
    <property type="match status" value="1"/>
</dbReference>
<dbReference type="EC" id="2.8.1.14" evidence="3"/>
<dbReference type="Gene3D" id="2.30.30.280">
    <property type="entry name" value="Adenine nucleotide alpha hydrolases-like domains"/>
    <property type="match status" value="1"/>
</dbReference>
<proteinExistence type="inferred from homology"/>
<evidence type="ECO:0000256" key="11">
    <source>
        <dbReference type="ARBA" id="ARBA00049564"/>
    </source>
</evidence>
<organism evidence="14 15">
    <name type="scientific">Ambispora leptoticha</name>
    <dbReference type="NCBI Taxonomy" id="144679"/>
    <lineage>
        <taxon>Eukaryota</taxon>
        <taxon>Fungi</taxon>
        <taxon>Fungi incertae sedis</taxon>
        <taxon>Mucoromycota</taxon>
        <taxon>Glomeromycotina</taxon>
        <taxon>Glomeromycetes</taxon>
        <taxon>Archaeosporales</taxon>
        <taxon>Ambisporaceae</taxon>
        <taxon>Ambispora</taxon>
    </lineage>
</organism>
<dbReference type="Proteomes" id="UP000789508">
    <property type="component" value="Unassembled WGS sequence"/>
</dbReference>
<evidence type="ECO:0000256" key="10">
    <source>
        <dbReference type="ARBA" id="ARBA00023157"/>
    </source>
</evidence>
<dbReference type="FunFam" id="2.30.30.280:FF:000001">
    <property type="entry name" value="tRNA-specific 2-thiouridylase MnmA"/>
    <property type="match status" value="1"/>
</dbReference>
<evidence type="ECO:0000313" key="15">
    <source>
        <dbReference type="Proteomes" id="UP000789508"/>
    </source>
</evidence>
<protein>
    <recommendedName>
        <fullName evidence="3">tRNA-5-taurinomethyluridine 2-sulfurtransferase</fullName>
        <ecNumber evidence="3">2.8.1.14</ecNumber>
    </recommendedName>
</protein>
<evidence type="ECO:0000256" key="8">
    <source>
        <dbReference type="ARBA" id="ARBA00022840"/>
    </source>
</evidence>
<dbReference type="GO" id="GO:0000049">
    <property type="term" value="F:tRNA binding"/>
    <property type="evidence" value="ECO:0007669"/>
    <property type="project" value="UniProtKB-KW"/>
</dbReference>